<dbReference type="AlphaFoldDB" id="A0A225WV37"/>
<proteinExistence type="predicted"/>
<comment type="caution">
    <text evidence="1">The sequence shown here is derived from an EMBL/GenBank/DDBJ whole genome shotgun (WGS) entry which is preliminary data.</text>
</comment>
<accession>A0A225WV37</accession>
<keyword evidence="2" id="KW-1185">Reference proteome</keyword>
<evidence type="ECO:0000313" key="1">
    <source>
        <dbReference type="EMBL" id="OWZ20770.1"/>
    </source>
</evidence>
<reference evidence="2" key="1">
    <citation type="submission" date="2017-03" db="EMBL/GenBank/DDBJ databases">
        <title>Phytopthora megakarya and P. palmivora, two closely related causual agents of cacao black pod achieved similar genome size and gene model numbers by different mechanisms.</title>
        <authorList>
            <person name="Ali S."/>
            <person name="Shao J."/>
            <person name="Larry D.J."/>
            <person name="Kronmiller B."/>
            <person name="Shen D."/>
            <person name="Strem M.D."/>
            <person name="Melnick R.L."/>
            <person name="Guiltinan M.J."/>
            <person name="Tyler B.M."/>
            <person name="Meinhardt L.W."/>
            <person name="Bailey B.A."/>
        </authorList>
    </citation>
    <scope>NUCLEOTIDE SEQUENCE [LARGE SCALE GENOMIC DNA]</scope>
    <source>
        <strain evidence="2">zdho120</strain>
    </source>
</reference>
<dbReference type="Proteomes" id="UP000198211">
    <property type="component" value="Unassembled WGS sequence"/>
</dbReference>
<name>A0A225WV37_9STRA</name>
<dbReference type="STRING" id="4795.A0A225WV37"/>
<evidence type="ECO:0000313" key="2">
    <source>
        <dbReference type="Proteomes" id="UP000198211"/>
    </source>
</evidence>
<dbReference type="EMBL" id="NBNE01000292">
    <property type="protein sequence ID" value="OWZ20770.1"/>
    <property type="molecule type" value="Genomic_DNA"/>
</dbReference>
<protein>
    <submittedName>
        <fullName evidence="1">Uncharacterized protein</fullName>
    </submittedName>
</protein>
<gene>
    <name evidence="1" type="ORF">PHMEG_0004786</name>
</gene>
<organism evidence="1 2">
    <name type="scientific">Phytophthora megakarya</name>
    <dbReference type="NCBI Taxonomy" id="4795"/>
    <lineage>
        <taxon>Eukaryota</taxon>
        <taxon>Sar</taxon>
        <taxon>Stramenopiles</taxon>
        <taxon>Oomycota</taxon>
        <taxon>Peronosporomycetes</taxon>
        <taxon>Peronosporales</taxon>
        <taxon>Peronosporaceae</taxon>
        <taxon>Phytophthora</taxon>
    </lineage>
</organism>
<sequence length="146" mass="17006">MGVTGNINYYDTQASFDRVEFLRWCRGFAYSIHGNILVQVVWDTGQCFKPRDLEIIYFLRSIGIITSFTCILPVLQSNRINVLQAILPPSLIWVVQQQFVAFVVEAFGRFENSSMPKVFEYSFNLTLIRLVRWRRSFAMRQALPTP</sequence>